<sequence length="200" mass="22709">MAMLSSLPRWYKSWNYSQVEDDPLMEKNQDDENQVIRPQRKGWWKSTTFLWISNIIFFSLTVWLYFTPTVSKTISAASSSASSSLGSFEEGFSTEIAGARSQISIETKMFWGTPTWTKEGVGSLILDPNERRFIGEANDELDDNWMDTIGGKSCKILQDDRAMHQKPSYLALGYIALEAFAPSLGFIINTRLTITLRPLL</sequence>
<feature type="transmembrane region" description="Helical" evidence="1">
    <location>
        <begin position="169"/>
        <end position="188"/>
    </location>
</feature>
<keyword evidence="1" id="KW-0472">Membrane</keyword>
<keyword evidence="3" id="KW-1185">Reference proteome</keyword>
<evidence type="ECO:0000313" key="3">
    <source>
        <dbReference type="Proteomes" id="UP000799302"/>
    </source>
</evidence>
<name>A0A6A6UDB7_9PEZI</name>
<keyword evidence="1" id="KW-0812">Transmembrane</keyword>
<evidence type="ECO:0000256" key="1">
    <source>
        <dbReference type="SAM" id="Phobius"/>
    </source>
</evidence>
<keyword evidence="1" id="KW-1133">Transmembrane helix</keyword>
<dbReference type="AlphaFoldDB" id="A0A6A6UDB7"/>
<dbReference type="Proteomes" id="UP000799302">
    <property type="component" value="Unassembled WGS sequence"/>
</dbReference>
<reference evidence="2" key="1">
    <citation type="journal article" date="2020" name="Stud. Mycol.">
        <title>101 Dothideomycetes genomes: a test case for predicting lifestyles and emergence of pathogens.</title>
        <authorList>
            <person name="Haridas S."/>
            <person name="Albert R."/>
            <person name="Binder M."/>
            <person name="Bloem J."/>
            <person name="Labutti K."/>
            <person name="Salamov A."/>
            <person name="Andreopoulos B."/>
            <person name="Baker S."/>
            <person name="Barry K."/>
            <person name="Bills G."/>
            <person name="Bluhm B."/>
            <person name="Cannon C."/>
            <person name="Castanera R."/>
            <person name="Culley D."/>
            <person name="Daum C."/>
            <person name="Ezra D."/>
            <person name="Gonzalez J."/>
            <person name="Henrissat B."/>
            <person name="Kuo A."/>
            <person name="Liang C."/>
            <person name="Lipzen A."/>
            <person name="Lutzoni F."/>
            <person name="Magnuson J."/>
            <person name="Mondo S."/>
            <person name="Nolan M."/>
            <person name="Ohm R."/>
            <person name="Pangilinan J."/>
            <person name="Park H.-J."/>
            <person name="Ramirez L."/>
            <person name="Alfaro M."/>
            <person name="Sun H."/>
            <person name="Tritt A."/>
            <person name="Yoshinaga Y."/>
            <person name="Zwiers L.-H."/>
            <person name="Turgeon B."/>
            <person name="Goodwin S."/>
            <person name="Spatafora J."/>
            <person name="Crous P."/>
            <person name="Grigoriev I."/>
        </authorList>
    </citation>
    <scope>NUCLEOTIDE SEQUENCE</scope>
    <source>
        <strain evidence="2">CBS 115976</strain>
    </source>
</reference>
<feature type="transmembrane region" description="Helical" evidence="1">
    <location>
        <begin position="48"/>
        <end position="66"/>
    </location>
</feature>
<evidence type="ECO:0000313" key="2">
    <source>
        <dbReference type="EMBL" id="KAF2669447.1"/>
    </source>
</evidence>
<protein>
    <submittedName>
        <fullName evidence="2">Uncharacterized protein</fullName>
    </submittedName>
</protein>
<proteinExistence type="predicted"/>
<accession>A0A6A6UDB7</accession>
<organism evidence="2 3">
    <name type="scientific">Microthyrium microscopicum</name>
    <dbReference type="NCBI Taxonomy" id="703497"/>
    <lineage>
        <taxon>Eukaryota</taxon>
        <taxon>Fungi</taxon>
        <taxon>Dikarya</taxon>
        <taxon>Ascomycota</taxon>
        <taxon>Pezizomycotina</taxon>
        <taxon>Dothideomycetes</taxon>
        <taxon>Dothideomycetes incertae sedis</taxon>
        <taxon>Microthyriales</taxon>
        <taxon>Microthyriaceae</taxon>
        <taxon>Microthyrium</taxon>
    </lineage>
</organism>
<dbReference type="EMBL" id="MU004235">
    <property type="protein sequence ID" value="KAF2669447.1"/>
    <property type="molecule type" value="Genomic_DNA"/>
</dbReference>
<dbReference type="OrthoDB" id="3687641at2759"/>
<gene>
    <name evidence="2" type="ORF">BT63DRAFT_425161</name>
</gene>